<name>A0ABT7XJK0_9NEIS</name>
<evidence type="ECO:0000256" key="1">
    <source>
        <dbReference type="ARBA" id="ARBA00022505"/>
    </source>
</evidence>
<organism evidence="4 5">
    <name type="scientific">Crenobacter oryzisoli</name>
    <dbReference type="NCBI Taxonomy" id="3056844"/>
    <lineage>
        <taxon>Bacteria</taxon>
        <taxon>Pseudomonadati</taxon>
        <taxon>Pseudomonadota</taxon>
        <taxon>Betaproteobacteria</taxon>
        <taxon>Neisseriales</taxon>
        <taxon>Neisseriaceae</taxon>
        <taxon>Crenobacter</taxon>
    </lineage>
</organism>
<keyword evidence="1" id="KW-0500">Molybdenum</keyword>
<dbReference type="SUPFAM" id="SSF56003">
    <property type="entry name" value="Molybdenum cofactor-binding domain"/>
    <property type="match status" value="1"/>
</dbReference>
<reference evidence="4" key="1">
    <citation type="submission" date="2023-06" db="EMBL/GenBank/DDBJ databases">
        <authorList>
            <person name="Zhang S."/>
        </authorList>
    </citation>
    <scope>NUCLEOTIDE SEQUENCE</scope>
    <source>
        <strain evidence="4">SG2303</strain>
    </source>
</reference>
<gene>
    <name evidence="4" type="primary">xdhB</name>
    <name evidence="4" type="ORF">QU481_03540</name>
</gene>
<dbReference type="PANTHER" id="PTHR11908:SF132">
    <property type="entry name" value="ALDEHYDE OXIDASE 1-RELATED"/>
    <property type="match status" value="1"/>
</dbReference>
<dbReference type="EC" id="1.17.1.4" evidence="4"/>
<evidence type="ECO:0000256" key="2">
    <source>
        <dbReference type="ARBA" id="ARBA00023002"/>
    </source>
</evidence>
<dbReference type="Pfam" id="PF20256">
    <property type="entry name" value="MoCoBD_2"/>
    <property type="match status" value="1"/>
</dbReference>
<keyword evidence="2 4" id="KW-0560">Oxidoreductase</keyword>
<dbReference type="InterPro" id="IPR008274">
    <property type="entry name" value="AldOxase/xan_DH_MoCoBD1"/>
</dbReference>
<dbReference type="Gene3D" id="3.30.365.10">
    <property type="entry name" value="Aldehyde oxidase/xanthine dehydrogenase, molybdopterin binding domain"/>
    <property type="match status" value="4"/>
</dbReference>
<dbReference type="PANTHER" id="PTHR11908">
    <property type="entry name" value="XANTHINE DEHYDROGENASE"/>
    <property type="match status" value="1"/>
</dbReference>
<dbReference type="InterPro" id="IPR046867">
    <property type="entry name" value="AldOxase/xan_DH_MoCoBD2"/>
</dbReference>
<dbReference type="SMART" id="SM01008">
    <property type="entry name" value="Ald_Xan_dh_C"/>
    <property type="match status" value="1"/>
</dbReference>
<accession>A0ABT7XJK0</accession>
<evidence type="ECO:0000313" key="4">
    <source>
        <dbReference type="EMBL" id="MDN0073966.1"/>
    </source>
</evidence>
<sequence>MQNTQHRTVGQSLFHESAHLHVTGRATYTDDIPERQGTLHAAMGLSAKAHAKIKSMDLSAVKAAPGVIAVITLDDVPGDKYLGPFLHDEPVFADGETLYVGQPMFAVAATSHDLARRAAKLAKVEYEDLPAILTAQQGAEEKAYVLPPVHIARGDVEAKLASAPHRHDGDFYVGGQEQFYLEGQIAYALPGEDMDMHVYCSTQHPSEMQFMVAHALGQPVHGIKVECRRMGGGFGGKETQSWYFATVAAILARRTGKPVKLRADRDDDMMITGKRHDFRALFDVGYNDDGRILGVKFQYQLRCGFSADLSGPVGDRQIFHSDNAYYLDTFDILSIRAKTNTQSNTAFRGFGGPQGIIAIEYVIDDIARKLGKDPLEVRKANFYGKTERNVTPYQMTVEDNVIHELVGQLEESSEYQKRRAEIDAFNATSPVLKKGLSLVPVKFGISFTATQFNQAGALLHIYTDGSVLINHGGTEMGQGLNTKVAQVVAEELGVDFNRVRVSATDTSKVPNTSATAASTGTDLNGKAAQDAAVKIKTVLAEFAATKYGCAADEVKFRDNHVVCGDKASVPFDEFVRVAYTGRVPLWSSGFYRTPKIHYDFATLTGRPFFYFVYGAACSEVIVDTLTGENRITRSDILYDAGSSINPAIDIGQIEGGFIQGAGWLTTEELWWNKDGKLMTHAPSTYKIPAVSDCPPVLNVKLFENSNAEESIYRSKALGEPPLPLGMAVFLAIRDAIASLGEGRVAPPLNAPATAESILNTIEIVQAEARAKQLEKVTV</sequence>
<feature type="domain" description="Aldehyde oxidase/xanthine dehydrogenase a/b hammerhead" evidence="3">
    <location>
        <begin position="23"/>
        <end position="130"/>
    </location>
</feature>
<protein>
    <submittedName>
        <fullName evidence="4">Xanthine dehydrogenase molybdopterin binding subunit</fullName>
        <ecNumber evidence="4">1.17.1.4</ecNumber>
    </submittedName>
</protein>
<dbReference type="Pfam" id="PF01315">
    <property type="entry name" value="Ald_Xan_dh_C"/>
    <property type="match status" value="1"/>
</dbReference>
<evidence type="ECO:0000313" key="5">
    <source>
        <dbReference type="Proteomes" id="UP001168540"/>
    </source>
</evidence>
<proteinExistence type="predicted"/>
<dbReference type="GO" id="GO:0004854">
    <property type="term" value="F:xanthine dehydrogenase activity"/>
    <property type="evidence" value="ECO:0007669"/>
    <property type="project" value="UniProtKB-EC"/>
</dbReference>
<dbReference type="InterPro" id="IPR036856">
    <property type="entry name" value="Ald_Oxase/Xan_DH_a/b_sf"/>
</dbReference>
<dbReference type="EMBL" id="JAUEDK010000004">
    <property type="protein sequence ID" value="MDN0073966.1"/>
    <property type="molecule type" value="Genomic_DNA"/>
</dbReference>
<dbReference type="InterPro" id="IPR016208">
    <property type="entry name" value="Ald_Oxase/xanthine_DH-like"/>
</dbReference>
<dbReference type="InterPro" id="IPR000674">
    <property type="entry name" value="Ald_Oxase/Xan_DH_a/b"/>
</dbReference>
<dbReference type="NCBIfam" id="TIGR02965">
    <property type="entry name" value="xanthine_xdhB"/>
    <property type="match status" value="1"/>
</dbReference>
<dbReference type="SUPFAM" id="SSF54665">
    <property type="entry name" value="CO dehydrogenase molybdoprotein N-domain-like"/>
    <property type="match status" value="1"/>
</dbReference>
<dbReference type="Proteomes" id="UP001168540">
    <property type="component" value="Unassembled WGS sequence"/>
</dbReference>
<evidence type="ECO:0000259" key="3">
    <source>
        <dbReference type="SMART" id="SM01008"/>
    </source>
</evidence>
<dbReference type="Gene3D" id="3.90.1170.50">
    <property type="entry name" value="Aldehyde oxidase/xanthine dehydrogenase, a/b hammerhead"/>
    <property type="match status" value="1"/>
</dbReference>
<dbReference type="RefSeq" id="WP_289828515.1">
    <property type="nucleotide sequence ID" value="NZ_JAUEDK010000004.1"/>
</dbReference>
<keyword evidence="5" id="KW-1185">Reference proteome</keyword>
<dbReference type="InterPro" id="IPR037165">
    <property type="entry name" value="AldOxase/xan_DH_Mopterin-bd_sf"/>
</dbReference>
<comment type="caution">
    <text evidence="4">The sequence shown here is derived from an EMBL/GenBank/DDBJ whole genome shotgun (WGS) entry which is preliminary data.</text>
</comment>
<dbReference type="InterPro" id="IPR014309">
    <property type="entry name" value="Xanthine_DH_Mopterin-bd_su"/>
</dbReference>
<dbReference type="Pfam" id="PF02738">
    <property type="entry name" value="MoCoBD_1"/>
    <property type="match status" value="1"/>
</dbReference>